<keyword evidence="9" id="KW-0732">Signal</keyword>
<dbReference type="AlphaFoldDB" id="A0A394DG03"/>
<keyword evidence="11" id="KW-1185">Reference proteome</keyword>
<organism evidence="10 11">
    <name type="scientific">Lupinus angustifolius</name>
    <name type="common">Narrow-leaved blue lupine</name>
    <dbReference type="NCBI Taxonomy" id="3871"/>
    <lineage>
        <taxon>Eukaryota</taxon>
        <taxon>Viridiplantae</taxon>
        <taxon>Streptophyta</taxon>
        <taxon>Embryophyta</taxon>
        <taxon>Tracheophyta</taxon>
        <taxon>Spermatophyta</taxon>
        <taxon>Magnoliopsida</taxon>
        <taxon>eudicotyledons</taxon>
        <taxon>Gunneridae</taxon>
        <taxon>Pentapetalae</taxon>
        <taxon>rosids</taxon>
        <taxon>fabids</taxon>
        <taxon>Fabales</taxon>
        <taxon>Fabaceae</taxon>
        <taxon>Papilionoideae</taxon>
        <taxon>50 kb inversion clade</taxon>
        <taxon>genistoids sensu lato</taxon>
        <taxon>core genistoids</taxon>
        <taxon>Genisteae</taxon>
        <taxon>Lupinus</taxon>
    </lineage>
</organism>
<evidence type="ECO:0000256" key="2">
    <source>
        <dbReference type="ARBA" id="ARBA00008834"/>
    </source>
</evidence>
<dbReference type="EMBL" id="MLAU01053546">
    <property type="protein sequence ID" value="OIW22062.1"/>
    <property type="molecule type" value="Genomic_DNA"/>
</dbReference>
<evidence type="ECO:0000313" key="11">
    <source>
        <dbReference type="Proteomes" id="UP000188354"/>
    </source>
</evidence>
<evidence type="ECO:0000256" key="7">
    <source>
        <dbReference type="ARBA" id="ARBA00023316"/>
    </source>
</evidence>
<feature type="chain" id="PRO_5017481958" description="Pectate lyase superfamily protein domain-containing protein" evidence="9">
    <location>
        <begin position="23"/>
        <end position="161"/>
    </location>
</feature>
<dbReference type="GO" id="GO:0004650">
    <property type="term" value="F:polygalacturonase activity"/>
    <property type="evidence" value="ECO:0007669"/>
    <property type="project" value="InterPro"/>
</dbReference>
<comment type="subcellular location">
    <subcellularLocation>
        <location evidence="1">Secreted</location>
        <location evidence="1">Cell wall</location>
    </subcellularLocation>
</comment>
<dbReference type="Gene3D" id="2.160.20.10">
    <property type="entry name" value="Single-stranded right-handed beta-helix, Pectin lyase-like"/>
    <property type="match status" value="1"/>
</dbReference>
<keyword evidence="7" id="KW-0961">Cell wall biogenesis/degradation</keyword>
<dbReference type="InterPro" id="IPR012334">
    <property type="entry name" value="Pectin_lyas_fold"/>
</dbReference>
<dbReference type="Gramene" id="OIW22062">
    <property type="protein sequence ID" value="OIW22062"/>
    <property type="gene ID" value="TanjilG_00854"/>
</dbReference>
<reference evidence="10 11" key="1">
    <citation type="journal article" date="2017" name="Plant Biotechnol. J.">
        <title>A comprehensive draft genome sequence for lupin (Lupinus angustifolius), an emerging health food: insights into plant-microbe interactions and legume evolution.</title>
        <authorList>
            <person name="Hane J.K."/>
            <person name="Ming Y."/>
            <person name="Kamphuis L.G."/>
            <person name="Nelson M.N."/>
            <person name="Garg G."/>
            <person name="Atkins C.A."/>
            <person name="Bayer P.E."/>
            <person name="Bravo A."/>
            <person name="Bringans S."/>
            <person name="Cannon S."/>
            <person name="Edwards D."/>
            <person name="Foley R."/>
            <person name="Gao L.L."/>
            <person name="Harrison M.J."/>
            <person name="Huang W."/>
            <person name="Hurgobin B."/>
            <person name="Li S."/>
            <person name="Liu C.W."/>
            <person name="McGrath A."/>
            <person name="Morahan G."/>
            <person name="Murray J."/>
            <person name="Weller J."/>
            <person name="Jian J."/>
            <person name="Singh K.B."/>
        </authorList>
    </citation>
    <scope>NUCLEOTIDE SEQUENCE [LARGE SCALE GENOMIC DNA]</scope>
    <source>
        <strain evidence="11">cv. Tanjil</strain>
        <tissue evidence="10">Whole plant</tissue>
    </source>
</reference>
<accession>A0A394DG03</accession>
<dbReference type="SUPFAM" id="SSF51126">
    <property type="entry name" value="Pectin lyase-like"/>
    <property type="match status" value="1"/>
</dbReference>
<keyword evidence="3" id="KW-0134">Cell wall</keyword>
<gene>
    <name evidence="10" type="ORF">TanjilG_00854</name>
</gene>
<sequence>MDTKLSITTLTVFLFLASNVRAQTKGFDVTKYGARLNRDITVALTNAWKDACGSTTPSRVVVPKGSYMLKQIDLKGPCKAPINVQVDGKILAPKNPKLLNGVDQWVKFGYINFFTLSGEGTFDGQGEMAWKHNDCGKNKNCDRLSMVSKLLISQYTLHLVF</sequence>
<evidence type="ECO:0000256" key="3">
    <source>
        <dbReference type="ARBA" id="ARBA00022512"/>
    </source>
</evidence>
<evidence type="ECO:0000256" key="9">
    <source>
        <dbReference type="SAM" id="SignalP"/>
    </source>
</evidence>
<evidence type="ECO:0000256" key="6">
    <source>
        <dbReference type="ARBA" id="ARBA00023295"/>
    </source>
</evidence>
<evidence type="ECO:0000256" key="1">
    <source>
        <dbReference type="ARBA" id="ARBA00004191"/>
    </source>
</evidence>
<evidence type="ECO:0000256" key="4">
    <source>
        <dbReference type="ARBA" id="ARBA00022525"/>
    </source>
</evidence>
<comment type="similarity">
    <text evidence="2 8">Belongs to the glycosyl hydrolase 28 family.</text>
</comment>
<dbReference type="Proteomes" id="UP000188354">
    <property type="component" value="Unassembled WGS sequence"/>
</dbReference>
<dbReference type="InterPro" id="IPR011050">
    <property type="entry name" value="Pectin_lyase_fold/virulence"/>
</dbReference>
<name>A0A394DG03_LUPAN</name>
<keyword evidence="5 8" id="KW-0378">Hydrolase</keyword>
<comment type="caution">
    <text evidence="10">The sequence shown here is derived from an EMBL/GenBank/DDBJ whole genome shotgun (WGS) entry which is preliminary data.</text>
</comment>
<evidence type="ECO:0000313" key="10">
    <source>
        <dbReference type="EMBL" id="OIW22062.1"/>
    </source>
</evidence>
<keyword evidence="4" id="KW-0964">Secreted</keyword>
<protein>
    <recommendedName>
        <fullName evidence="12">Pectate lyase superfamily protein domain-containing protein</fullName>
    </recommendedName>
</protein>
<dbReference type="GO" id="GO:0005975">
    <property type="term" value="P:carbohydrate metabolic process"/>
    <property type="evidence" value="ECO:0007669"/>
    <property type="project" value="InterPro"/>
</dbReference>
<proteinExistence type="inferred from homology"/>
<evidence type="ECO:0008006" key="12">
    <source>
        <dbReference type="Google" id="ProtNLM"/>
    </source>
</evidence>
<evidence type="ECO:0000256" key="5">
    <source>
        <dbReference type="ARBA" id="ARBA00022801"/>
    </source>
</evidence>
<dbReference type="GO" id="GO:0071555">
    <property type="term" value="P:cell wall organization"/>
    <property type="evidence" value="ECO:0007669"/>
    <property type="project" value="UniProtKB-KW"/>
</dbReference>
<dbReference type="PANTHER" id="PTHR31375">
    <property type="match status" value="1"/>
</dbReference>
<feature type="signal peptide" evidence="9">
    <location>
        <begin position="1"/>
        <end position="22"/>
    </location>
</feature>
<keyword evidence="6 8" id="KW-0326">Glycosidase</keyword>
<dbReference type="STRING" id="3871.A0A394DG03"/>
<dbReference type="Pfam" id="PF00295">
    <property type="entry name" value="Glyco_hydro_28"/>
    <property type="match status" value="1"/>
</dbReference>
<evidence type="ECO:0000256" key="8">
    <source>
        <dbReference type="RuleBase" id="RU361169"/>
    </source>
</evidence>
<dbReference type="InterPro" id="IPR000743">
    <property type="entry name" value="Glyco_hydro_28"/>
</dbReference>